<feature type="compositionally biased region" description="Low complexity" evidence="1">
    <location>
        <begin position="175"/>
        <end position="184"/>
    </location>
</feature>
<evidence type="ECO:0000313" key="4">
    <source>
        <dbReference type="Proteomes" id="UP001165083"/>
    </source>
</evidence>
<dbReference type="OrthoDB" id="113269at2759"/>
<feature type="chain" id="PRO_5040727103" evidence="2">
    <location>
        <begin position="20"/>
        <end position="287"/>
    </location>
</feature>
<feature type="compositionally biased region" description="Polar residues" evidence="1">
    <location>
        <begin position="105"/>
        <end position="122"/>
    </location>
</feature>
<accession>A0A9W6X4Z0</accession>
<proteinExistence type="predicted"/>
<feature type="signal peptide" evidence="2">
    <location>
        <begin position="1"/>
        <end position="19"/>
    </location>
</feature>
<feature type="compositionally biased region" description="Basic and acidic residues" evidence="1">
    <location>
        <begin position="223"/>
        <end position="245"/>
    </location>
</feature>
<organism evidence="3 4">
    <name type="scientific">Phytophthora lilii</name>
    <dbReference type="NCBI Taxonomy" id="2077276"/>
    <lineage>
        <taxon>Eukaryota</taxon>
        <taxon>Sar</taxon>
        <taxon>Stramenopiles</taxon>
        <taxon>Oomycota</taxon>
        <taxon>Peronosporomycetes</taxon>
        <taxon>Peronosporales</taxon>
        <taxon>Peronosporaceae</taxon>
        <taxon>Phytophthora</taxon>
    </lineage>
</organism>
<feature type="compositionally biased region" description="Basic and acidic residues" evidence="1">
    <location>
        <begin position="160"/>
        <end position="172"/>
    </location>
</feature>
<dbReference type="EMBL" id="BSXW01000931">
    <property type="protein sequence ID" value="GMF31761.1"/>
    <property type="molecule type" value="Genomic_DNA"/>
</dbReference>
<gene>
    <name evidence="3" type="ORF">Plil01_001358200</name>
</gene>
<feature type="region of interest" description="Disordered" evidence="1">
    <location>
        <begin position="72"/>
        <end position="287"/>
    </location>
</feature>
<comment type="caution">
    <text evidence="3">The sequence shown here is derived from an EMBL/GenBank/DDBJ whole genome shotgun (WGS) entry which is preliminary data.</text>
</comment>
<name>A0A9W6X4Z0_9STRA</name>
<reference evidence="3" key="1">
    <citation type="submission" date="2023-04" db="EMBL/GenBank/DDBJ databases">
        <title>Phytophthora lilii NBRC 32176.</title>
        <authorList>
            <person name="Ichikawa N."/>
            <person name="Sato H."/>
            <person name="Tonouchi N."/>
        </authorList>
    </citation>
    <scope>NUCLEOTIDE SEQUENCE</scope>
    <source>
        <strain evidence="3">NBRC 32176</strain>
    </source>
</reference>
<protein>
    <submittedName>
        <fullName evidence="3">Unnamed protein product</fullName>
    </submittedName>
</protein>
<keyword evidence="4" id="KW-1185">Reference proteome</keyword>
<evidence type="ECO:0000313" key="3">
    <source>
        <dbReference type="EMBL" id="GMF31761.1"/>
    </source>
</evidence>
<dbReference type="AlphaFoldDB" id="A0A9W6X4Z0"/>
<evidence type="ECO:0000256" key="2">
    <source>
        <dbReference type="SAM" id="SignalP"/>
    </source>
</evidence>
<feature type="region of interest" description="Disordered" evidence="1">
    <location>
        <begin position="30"/>
        <end position="54"/>
    </location>
</feature>
<dbReference type="Proteomes" id="UP001165083">
    <property type="component" value="Unassembled WGS sequence"/>
</dbReference>
<keyword evidence="2" id="KW-0732">Signal</keyword>
<sequence length="287" mass="30196">MVKLTLTIAAAMAATAALADVGFPKPKSPLAQRGPFFRQGGAAESSMDFGRAGSNADVPSPYDFSASVDGVNSGVFRGRDRPDPSDAGSLGRSINVGHKGDDPWQGSSSMERQLAFPTSTGSDDMLPPSAGSEEMPPFPDGDHFGRSHRKALSNDTPDLSPRHDGDPPHHGNDVGSGSLWLGSGSADGYASPPPEAGLDDTPSFPGRGDQGSARNETVLEEEDGHKPNGDRDSHHPPASQEHDNAEPELPSTTKARTSKIRKGEVHAGESNPRIRRRRVGPTATRLL</sequence>
<evidence type="ECO:0000256" key="1">
    <source>
        <dbReference type="SAM" id="MobiDB-lite"/>
    </source>
</evidence>